<sequence>MEKKIREEILGDKADEIREEIWQKERYAERESINLVKNEKIKEKLIELFTAIQIAREEIITKEHLQKVYRENISNMDIENVIRESIIAIDIFTEEEKAIKERLDKLN</sequence>
<dbReference type="OrthoDB" id="82360at2"/>
<accession>A0A134AQX9</accession>
<dbReference type="RefSeq" id="WP_060917234.1">
    <property type="nucleotide sequence ID" value="NZ_KQ960000.1"/>
</dbReference>
<comment type="caution">
    <text evidence="1">The sequence shown here is derived from an EMBL/GenBank/DDBJ whole genome shotgun (WGS) entry which is preliminary data.</text>
</comment>
<protein>
    <submittedName>
        <fullName evidence="1">Uncharacterized protein</fullName>
    </submittedName>
</protein>
<gene>
    <name evidence="1" type="ORF">HMPREF3180_00146</name>
</gene>
<reference evidence="2" key="1">
    <citation type="submission" date="2016-01" db="EMBL/GenBank/DDBJ databases">
        <authorList>
            <person name="Mitreva M."/>
            <person name="Pepin K.H."/>
            <person name="Mihindukulasuriya K.A."/>
            <person name="Fulton R."/>
            <person name="Fronick C."/>
            <person name="O'Laughlin M."/>
            <person name="Miner T."/>
            <person name="Herter B."/>
            <person name="Rosa B.A."/>
            <person name="Cordes M."/>
            <person name="Tomlinson C."/>
            <person name="Wollam A."/>
            <person name="Palsikar V.B."/>
            <person name="Mardis E.R."/>
            <person name="Wilson R.K."/>
        </authorList>
    </citation>
    <scope>NUCLEOTIDE SEQUENCE [LARGE SCALE GENOMIC DNA]</scope>
    <source>
        <strain evidence="2">KA00185</strain>
    </source>
</reference>
<evidence type="ECO:0000313" key="1">
    <source>
        <dbReference type="EMBL" id="KXB70109.1"/>
    </source>
</evidence>
<dbReference type="PATRIC" id="fig|157687.3.peg.149"/>
<dbReference type="EMBL" id="LSDD01000006">
    <property type="protein sequence ID" value="KXB70109.1"/>
    <property type="molecule type" value="Genomic_DNA"/>
</dbReference>
<organism evidence="1 2">
    <name type="scientific">Leptotrichia wadei</name>
    <dbReference type="NCBI Taxonomy" id="157687"/>
    <lineage>
        <taxon>Bacteria</taxon>
        <taxon>Fusobacteriati</taxon>
        <taxon>Fusobacteriota</taxon>
        <taxon>Fusobacteriia</taxon>
        <taxon>Fusobacteriales</taxon>
        <taxon>Leptotrichiaceae</taxon>
        <taxon>Leptotrichia</taxon>
    </lineage>
</organism>
<name>A0A134AQX9_9FUSO</name>
<dbReference type="STRING" id="157687.HMPREF3180_00146"/>
<dbReference type="Proteomes" id="UP000070483">
    <property type="component" value="Unassembled WGS sequence"/>
</dbReference>
<keyword evidence="2" id="KW-1185">Reference proteome</keyword>
<evidence type="ECO:0000313" key="2">
    <source>
        <dbReference type="Proteomes" id="UP000070483"/>
    </source>
</evidence>
<dbReference type="AlphaFoldDB" id="A0A134AQX9"/>
<proteinExistence type="predicted"/>